<dbReference type="RefSeq" id="WP_115374479.1">
    <property type="nucleotide sequence ID" value="NZ_QASA01000001.1"/>
</dbReference>
<keyword evidence="1" id="KW-0472">Membrane</keyword>
<protein>
    <submittedName>
        <fullName evidence="2">Uncharacterized protein</fullName>
    </submittedName>
</protein>
<proteinExistence type="predicted"/>
<sequence>MAWANRTENPNLPFQCECISIFIKIGAIPNFPIAALTTFFETEWKLVGKDDFSEKKDFLLQLVIIPVITAITIIFILNPCGSPAGLYQQRARL</sequence>
<evidence type="ECO:0000256" key="1">
    <source>
        <dbReference type="SAM" id="Phobius"/>
    </source>
</evidence>
<feature type="transmembrane region" description="Helical" evidence="1">
    <location>
        <begin position="58"/>
        <end position="77"/>
    </location>
</feature>
<reference evidence="2 3" key="1">
    <citation type="submission" date="2018-04" db="EMBL/GenBank/DDBJ databases">
        <title>Adhaeribacter sp. HMF7616 genome sequencing and assembly.</title>
        <authorList>
            <person name="Kang H."/>
            <person name="Kang J."/>
            <person name="Cha I."/>
            <person name="Kim H."/>
            <person name="Joh K."/>
        </authorList>
    </citation>
    <scope>NUCLEOTIDE SEQUENCE [LARGE SCALE GENOMIC DNA]</scope>
    <source>
        <strain evidence="2 3">HMF7616</strain>
    </source>
</reference>
<evidence type="ECO:0000313" key="2">
    <source>
        <dbReference type="EMBL" id="RDC65479.1"/>
    </source>
</evidence>
<accession>A0A369QRN7</accession>
<keyword evidence="1" id="KW-1133">Transmembrane helix</keyword>
<keyword evidence="3" id="KW-1185">Reference proteome</keyword>
<organism evidence="2 3">
    <name type="scientific">Adhaeribacter pallidiroseus</name>
    <dbReference type="NCBI Taxonomy" id="2072847"/>
    <lineage>
        <taxon>Bacteria</taxon>
        <taxon>Pseudomonadati</taxon>
        <taxon>Bacteroidota</taxon>
        <taxon>Cytophagia</taxon>
        <taxon>Cytophagales</taxon>
        <taxon>Hymenobacteraceae</taxon>
        <taxon>Adhaeribacter</taxon>
    </lineage>
</organism>
<dbReference type="AlphaFoldDB" id="A0A369QRN7"/>
<dbReference type="Proteomes" id="UP000253919">
    <property type="component" value="Unassembled WGS sequence"/>
</dbReference>
<gene>
    <name evidence="2" type="ORF">AHMF7616_04109</name>
</gene>
<dbReference type="EMBL" id="QASA01000001">
    <property type="protein sequence ID" value="RDC65479.1"/>
    <property type="molecule type" value="Genomic_DNA"/>
</dbReference>
<keyword evidence="1" id="KW-0812">Transmembrane</keyword>
<evidence type="ECO:0000313" key="3">
    <source>
        <dbReference type="Proteomes" id="UP000253919"/>
    </source>
</evidence>
<name>A0A369QRN7_9BACT</name>
<comment type="caution">
    <text evidence="2">The sequence shown here is derived from an EMBL/GenBank/DDBJ whole genome shotgun (WGS) entry which is preliminary data.</text>
</comment>